<gene>
    <name evidence="1" type="ORF">RBR11_07595</name>
</gene>
<dbReference type="Proteomes" id="UP001230289">
    <property type="component" value="Unassembled WGS sequence"/>
</dbReference>
<reference evidence="1 2" key="1">
    <citation type="submission" date="2023-08" db="EMBL/GenBank/DDBJ databases">
        <title>Microbacterium sp. nov., isolated from a waste landfill.</title>
        <authorList>
            <person name="Wen W."/>
        </authorList>
    </citation>
    <scope>NUCLEOTIDE SEQUENCE [LARGE SCALE GENOMIC DNA]</scope>
    <source>
        <strain evidence="1 2">ASV81</strain>
    </source>
</reference>
<evidence type="ECO:0000313" key="1">
    <source>
        <dbReference type="EMBL" id="MDQ4213777.1"/>
    </source>
</evidence>
<protein>
    <submittedName>
        <fullName evidence="1">Uncharacterized protein</fullName>
    </submittedName>
</protein>
<comment type="caution">
    <text evidence="1">The sequence shown here is derived from an EMBL/GenBank/DDBJ whole genome shotgun (WGS) entry which is preliminary data.</text>
</comment>
<proteinExistence type="predicted"/>
<sequence length="104" mass="11811">MTAATALNPTDYCPLETRDLCAAVLTGEREPHELPAWLWDLWRDGFTEGAAQTRATSNREIARLNAEVDYWYVKRKHSPAKIAALRLEASKTGRRIDWDRGVVV</sequence>
<dbReference type="EMBL" id="JAVFCB010000003">
    <property type="protein sequence ID" value="MDQ4213777.1"/>
    <property type="molecule type" value="Genomic_DNA"/>
</dbReference>
<name>A0ABU0XF97_9MICO</name>
<keyword evidence="2" id="KW-1185">Reference proteome</keyword>
<dbReference type="RefSeq" id="WP_308488714.1">
    <property type="nucleotide sequence ID" value="NZ_JAVFCB010000003.1"/>
</dbReference>
<evidence type="ECO:0000313" key="2">
    <source>
        <dbReference type="Proteomes" id="UP001230289"/>
    </source>
</evidence>
<accession>A0ABU0XF97</accession>
<organism evidence="1 2">
    <name type="scientific">Microbacterium capsulatum</name>
    <dbReference type="NCBI Taxonomy" id="3041921"/>
    <lineage>
        <taxon>Bacteria</taxon>
        <taxon>Bacillati</taxon>
        <taxon>Actinomycetota</taxon>
        <taxon>Actinomycetes</taxon>
        <taxon>Micrococcales</taxon>
        <taxon>Microbacteriaceae</taxon>
        <taxon>Microbacterium</taxon>
    </lineage>
</organism>